<keyword evidence="4" id="KW-1185">Reference proteome</keyword>
<dbReference type="Proteomes" id="UP001500353">
    <property type="component" value="Unassembled WGS sequence"/>
</dbReference>
<accession>A0ABP9M414</accession>
<name>A0ABP9M414_9FLAO</name>
<dbReference type="RefSeq" id="WP_345202495.1">
    <property type="nucleotide sequence ID" value="NZ_BAABHX010000002.1"/>
</dbReference>
<evidence type="ECO:0000313" key="3">
    <source>
        <dbReference type="EMBL" id="GAA5090806.1"/>
    </source>
</evidence>
<evidence type="ECO:0000259" key="2">
    <source>
        <dbReference type="Pfam" id="PF10546"/>
    </source>
</evidence>
<evidence type="ECO:0000313" key="4">
    <source>
        <dbReference type="Proteomes" id="UP001500353"/>
    </source>
</evidence>
<evidence type="ECO:0000256" key="1">
    <source>
        <dbReference type="SAM" id="MobiDB-lite"/>
    </source>
</evidence>
<dbReference type="EMBL" id="BAABHX010000002">
    <property type="protein sequence ID" value="GAA5090806.1"/>
    <property type="molecule type" value="Genomic_DNA"/>
</dbReference>
<protein>
    <recommendedName>
        <fullName evidence="2">Bacteriophage Mx8 p63 C-terminal domain-containing protein</fullName>
    </recommendedName>
</protein>
<comment type="caution">
    <text evidence="3">The sequence shown here is derived from an EMBL/GenBank/DDBJ whole genome shotgun (WGS) entry which is preliminary data.</text>
</comment>
<dbReference type="InterPro" id="IPR018874">
    <property type="entry name" value="Phage_Mx8_p63_C"/>
</dbReference>
<proteinExistence type="predicted"/>
<dbReference type="Pfam" id="PF10546">
    <property type="entry name" value="P63C"/>
    <property type="match status" value="1"/>
</dbReference>
<reference evidence="4" key="1">
    <citation type="journal article" date="2019" name="Int. J. Syst. Evol. Microbiol.">
        <title>The Global Catalogue of Microorganisms (GCM) 10K type strain sequencing project: providing services to taxonomists for standard genome sequencing and annotation.</title>
        <authorList>
            <consortium name="The Broad Institute Genomics Platform"/>
            <consortium name="The Broad Institute Genome Sequencing Center for Infectious Disease"/>
            <person name="Wu L."/>
            <person name="Ma J."/>
        </authorList>
    </citation>
    <scope>NUCLEOTIDE SEQUENCE [LARGE SCALE GENOMIC DNA]</scope>
    <source>
        <strain evidence="4">JCM 18019</strain>
    </source>
</reference>
<organism evidence="3 4">
    <name type="scientific">Chryseobacterium ginsengisoli</name>
    <dbReference type="NCBI Taxonomy" id="363853"/>
    <lineage>
        <taxon>Bacteria</taxon>
        <taxon>Pseudomonadati</taxon>
        <taxon>Bacteroidota</taxon>
        <taxon>Flavobacteriia</taxon>
        <taxon>Flavobacteriales</taxon>
        <taxon>Weeksellaceae</taxon>
        <taxon>Chryseobacterium group</taxon>
        <taxon>Chryseobacterium</taxon>
    </lineage>
</organism>
<feature type="region of interest" description="Disordered" evidence="1">
    <location>
        <begin position="226"/>
        <end position="245"/>
    </location>
</feature>
<gene>
    <name evidence="3" type="ORF">GCM10023210_17470</name>
</gene>
<feature type="domain" description="Bacteriophage Mx8 p63 C-terminal" evidence="2">
    <location>
        <begin position="161"/>
        <end position="253"/>
    </location>
</feature>
<sequence>MDIYQATHRGYLKIGNEENGFVEIPCAVLENKKRIISQTGLFAAFNRPRKGEKRQDGLPSIIGAKNLVEFVNDDVLEKIQPIHYYHSNGLNAVGYDAELIPLVCELYLDAEEKGVLISSQEKMLKQAKIIIRSLAKVGINALIDEATGYQYDREKDELQRLLSKYIQEDFLKWQNRFPRKFYQEAFRLFDWKYDPFSLKRPSYLGKFTNEYVYNELPKGALDKLRQMNPKNENGNRNRKHHQHLTEDIGIPHLDKHLMKLITVMELSDNLADFKSKFSKVFNKPVQSQIEFED</sequence>